<organism evidence="1 2">
    <name type="scientific">Thermodesulfobium narugense DSM 14796</name>
    <dbReference type="NCBI Taxonomy" id="747365"/>
    <lineage>
        <taxon>Bacteria</taxon>
        <taxon>Pseudomonadati</taxon>
        <taxon>Thermodesulfobiota</taxon>
        <taxon>Thermodesulfobiia</taxon>
        <taxon>Thermodesulfobiales</taxon>
        <taxon>Thermodesulfobiaceae</taxon>
        <taxon>Thermodesulfobium</taxon>
    </lineage>
</organism>
<dbReference type="STRING" id="747365.Thena_1120"/>
<dbReference type="EMBL" id="CP002690">
    <property type="protein sequence ID" value="AEE14741.1"/>
    <property type="molecule type" value="Genomic_DNA"/>
</dbReference>
<evidence type="ECO:0000313" key="1">
    <source>
        <dbReference type="EMBL" id="AEE14741.1"/>
    </source>
</evidence>
<dbReference type="Proteomes" id="UP000011765">
    <property type="component" value="Chromosome"/>
</dbReference>
<accession>M1E6D2</accession>
<proteinExistence type="predicted"/>
<reference evidence="1 2" key="1">
    <citation type="submission" date="2011-04" db="EMBL/GenBank/DDBJ databases">
        <title>The complete genome of Thermodesulfobium narugense DSM 14796.</title>
        <authorList>
            <consortium name="US DOE Joint Genome Institute (JGI-PGF)"/>
            <person name="Lucas S."/>
            <person name="Han J."/>
            <person name="Lapidus A."/>
            <person name="Bruce D."/>
            <person name="Goodwin L."/>
            <person name="Pitluck S."/>
            <person name="Peters L."/>
            <person name="Kyrpides N."/>
            <person name="Mavromatis K."/>
            <person name="Pagani I."/>
            <person name="Ivanova N."/>
            <person name="Ovchinnikova G."/>
            <person name="Zhang X."/>
            <person name="Saunders L."/>
            <person name="Detter J.C."/>
            <person name="Tapia R."/>
            <person name="Han C."/>
            <person name="Land M."/>
            <person name="Hauser L."/>
            <person name="Markowitz V."/>
            <person name="Cheng J.-F."/>
            <person name="Hugenholtz P."/>
            <person name="Woyke T."/>
            <person name="Wu D."/>
            <person name="Spring S."/>
            <person name="Schroeder M."/>
            <person name="Brambilla E."/>
            <person name="Klenk H.-P."/>
            <person name="Eisen J.A."/>
        </authorList>
    </citation>
    <scope>NUCLEOTIDE SEQUENCE [LARGE SCALE GENOMIC DNA]</scope>
    <source>
        <strain evidence="1 2">DSM 14796</strain>
    </source>
</reference>
<dbReference type="RefSeq" id="WP_013756462.1">
    <property type="nucleotide sequence ID" value="NC_015499.1"/>
</dbReference>
<dbReference type="AlphaFoldDB" id="M1E6D2"/>
<keyword evidence="2" id="KW-1185">Reference proteome</keyword>
<protein>
    <submittedName>
        <fullName evidence="1">Uncharacterized protein</fullName>
    </submittedName>
</protein>
<evidence type="ECO:0000313" key="2">
    <source>
        <dbReference type="Proteomes" id="UP000011765"/>
    </source>
</evidence>
<dbReference type="HOGENOM" id="CLU_1539306_0_0_9"/>
<sequence length="174" mass="20791">MAFLEFTFRNNIGSFPVIHEVFEIFRVKDNNFVRFPNYRVLQLSSIDDDLESIKVSPFFSILFGSGKTFISKGIKFDVKEVSFYNMSRNLFSLRDILENIDLCTFYYRDLSMNLKDFLSKLDSDFFIEKHIDVRCLYLFDLSESLFSPLQKEEIIFENKLGNFRFECKFNNLFR</sequence>
<gene>
    <name evidence="1" type="ORF">Thena_1120</name>
</gene>
<dbReference type="OrthoDB" id="5503604at2"/>
<dbReference type="KEGG" id="tnr:Thena_1120"/>
<name>M1E6D2_9BACT</name>